<organism evidence="1 2">
    <name type="scientific">Coemansia nantahalensis</name>
    <dbReference type="NCBI Taxonomy" id="2789366"/>
    <lineage>
        <taxon>Eukaryota</taxon>
        <taxon>Fungi</taxon>
        <taxon>Fungi incertae sedis</taxon>
        <taxon>Zoopagomycota</taxon>
        <taxon>Kickxellomycotina</taxon>
        <taxon>Kickxellomycetes</taxon>
        <taxon>Kickxellales</taxon>
        <taxon>Kickxellaceae</taxon>
        <taxon>Coemansia</taxon>
    </lineage>
</organism>
<protein>
    <submittedName>
        <fullName evidence="1">Bifunctional purine biosynthesis protein PurH</fullName>
    </submittedName>
</protein>
<dbReference type="EMBL" id="JANBUJ010001883">
    <property type="protein sequence ID" value="KAJ2765832.1"/>
    <property type="molecule type" value="Genomic_DNA"/>
</dbReference>
<evidence type="ECO:0000313" key="2">
    <source>
        <dbReference type="Proteomes" id="UP001140234"/>
    </source>
</evidence>
<accession>A0ACC1JRF3</accession>
<feature type="non-terminal residue" evidence="1">
    <location>
        <position position="397"/>
    </location>
</feature>
<reference evidence="1" key="1">
    <citation type="submission" date="2022-07" db="EMBL/GenBank/DDBJ databases">
        <title>Phylogenomic reconstructions and comparative analyses of Kickxellomycotina fungi.</title>
        <authorList>
            <person name="Reynolds N.K."/>
            <person name="Stajich J.E."/>
            <person name="Barry K."/>
            <person name="Grigoriev I.V."/>
            <person name="Crous P."/>
            <person name="Smith M.E."/>
        </authorList>
    </citation>
    <scope>NUCLEOTIDE SEQUENCE</scope>
    <source>
        <strain evidence="1">CBS 109366</strain>
    </source>
</reference>
<keyword evidence="2" id="KW-1185">Reference proteome</keyword>
<dbReference type="Proteomes" id="UP001140234">
    <property type="component" value="Unassembled WGS sequence"/>
</dbReference>
<gene>
    <name evidence="1" type="primary">HGT20_7</name>
    <name evidence="1" type="ORF">IWQ57_004622</name>
</gene>
<proteinExistence type="predicted"/>
<evidence type="ECO:0000313" key="1">
    <source>
        <dbReference type="EMBL" id="KAJ2765832.1"/>
    </source>
</evidence>
<comment type="caution">
    <text evidence="1">The sequence shown here is derived from an EMBL/GenBank/DDBJ whole genome shotgun (WGS) entry which is preliminary data.</text>
</comment>
<sequence>MPIDSRTLGLTTFQAYCAGLAAIGSFNFGWNIGSVNIPGDVLQNCVTGRKYYGPFPSCIFVSSNVAWGVITGCYALGALMGAVASNPLIDRKGYKFVLTWFALLNVAGALLLALTTKVPQFIIGRIVVGIAAGAANNALSVYVSDIATARSRTIMGGMVQFACNLGIMVNNAIALGLAPPPRWRILFSLTGAFGLVNFVLFPFARESPKWLISKGRLDEARESLARFRKGADIDAEFEEMVEIDRANKARTENVNVVQLLGGKTPDNLRHQLMCVSALMFFQQLSGINAVIFYSTSILNASTNASTADIPTLAQILSFLISVAAFVFTGIGMLMGKYFGRRTLLMFSHFMMACFSAVIVPATIRNVTALVVVAVFCFNAFFNVGVGPIPWATSGEMT</sequence>
<name>A0ACC1JRF3_9FUNG</name>